<dbReference type="EMBL" id="BAABDK010000016">
    <property type="protein sequence ID" value="GAA4035274.1"/>
    <property type="molecule type" value="Genomic_DNA"/>
</dbReference>
<accession>A0ABP7U3J1</accession>
<comment type="caution">
    <text evidence="2">The sequence shown here is derived from an EMBL/GenBank/DDBJ whole genome shotgun (WGS) entry which is preliminary data.</text>
</comment>
<name>A0ABP7U3J1_9BACT</name>
<dbReference type="RefSeq" id="WP_345053582.1">
    <property type="nucleotide sequence ID" value="NZ_BAABDK010000016.1"/>
</dbReference>
<keyword evidence="3" id="KW-1185">Reference proteome</keyword>
<feature type="chain" id="PRO_5047324355" description="DUF4468 domain-containing protein" evidence="1">
    <location>
        <begin position="20"/>
        <end position="222"/>
    </location>
</feature>
<feature type="signal peptide" evidence="1">
    <location>
        <begin position="1"/>
        <end position="19"/>
    </location>
</feature>
<reference evidence="3" key="1">
    <citation type="journal article" date="2019" name="Int. J. Syst. Evol. Microbiol.">
        <title>The Global Catalogue of Microorganisms (GCM) 10K type strain sequencing project: providing services to taxonomists for standard genome sequencing and annotation.</title>
        <authorList>
            <consortium name="The Broad Institute Genomics Platform"/>
            <consortium name="The Broad Institute Genome Sequencing Center for Infectious Disease"/>
            <person name="Wu L."/>
            <person name="Ma J."/>
        </authorList>
    </citation>
    <scope>NUCLEOTIDE SEQUENCE [LARGE SCALE GENOMIC DNA]</scope>
    <source>
        <strain evidence="3">JCM 17225</strain>
    </source>
</reference>
<proteinExistence type="predicted"/>
<evidence type="ECO:0008006" key="4">
    <source>
        <dbReference type="Google" id="ProtNLM"/>
    </source>
</evidence>
<dbReference type="Proteomes" id="UP001501469">
    <property type="component" value="Unassembled WGS sequence"/>
</dbReference>
<gene>
    <name evidence="2" type="ORF">GCM10022409_19870</name>
</gene>
<evidence type="ECO:0000313" key="2">
    <source>
        <dbReference type="EMBL" id="GAA4035274.1"/>
    </source>
</evidence>
<evidence type="ECO:0000256" key="1">
    <source>
        <dbReference type="SAM" id="SignalP"/>
    </source>
</evidence>
<organism evidence="2 3">
    <name type="scientific">Hymenobacter glaciei</name>
    <dbReference type="NCBI Taxonomy" id="877209"/>
    <lineage>
        <taxon>Bacteria</taxon>
        <taxon>Pseudomonadati</taxon>
        <taxon>Bacteroidota</taxon>
        <taxon>Cytophagia</taxon>
        <taxon>Cytophagales</taxon>
        <taxon>Hymenobacteraceae</taxon>
        <taxon>Hymenobacter</taxon>
    </lineage>
</organism>
<protein>
    <recommendedName>
        <fullName evidence="4">DUF4468 domain-containing protein</fullName>
    </recommendedName>
</protein>
<evidence type="ECO:0000313" key="3">
    <source>
        <dbReference type="Proteomes" id="UP001501469"/>
    </source>
</evidence>
<sequence>MILARCTACLLWFSLPALGQVLPAAADTAGYVKGGYGKFTDTFYLGAFTATDSTKIQAYLPATRNGYERAIDYFETPPGRQPHPKRYSLNIIQVHTMRVHGRYYENLFVDDESIDVLALRVLRGPVELFTYAEPQSVPVPIPVPGAGMLVGGASYINTHWYLRRQGTVLKVRRGKFAEQLSAYFADCPALAQAVARGDEHCRFRDTPRLVAQYNQYLESLRK</sequence>
<keyword evidence="1" id="KW-0732">Signal</keyword>